<feature type="domain" description="BTB" evidence="3">
    <location>
        <begin position="52"/>
        <end position="96"/>
    </location>
</feature>
<dbReference type="Gene3D" id="2.120.10.80">
    <property type="entry name" value="Kelch-type beta propeller"/>
    <property type="match status" value="2"/>
</dbReference>
<dbReference type="Pfam" id="PF07707">
    <property type="entry name" value="BACK"/>
    <property type="match status" value="1"/>
</dbReference>
<sequence length="574" mass="64285">SMSKKKCIQKRKADTFCLSTILVFHLKSHSPSTQSIHSGLEMSQMHQEWFLCNLTTATKTKSFDVHKLVMASCSEYFHSLLKRDPNLPRVELNDLNLSLYTIGSTISTASRLQKRALLNMCSDFLIQEINVENCMYIANISGAYNLNQGKDTTQKLIQENFVEFSETEQFMKFTFDQLNELLIDDGLQISNEVIAFQIAMKWLEFDPKRVTYAANLLSNIRFGTISAPDLVNHVQPVPRMMQDPECHRLLVEAMNYQQNTLQSRRTKICGGQRVLVTVGGRPALTKKALSREISYKDPDGNWNRMAEMPAKSFNQCVIVMDGFLYVAGREDQNDARNQAKYAVNSLCRYDAHFNTYLHLASMLHKRTHFSLSTYNGLLYAISGRNAEGVLASVNCYIPSTTSWQSKAGMEIPRCCHANMVINAKILVNNCYSCTVCSYEPSTDTWRPVWAQHPAGLALRGSQLGPRGEQVDVILMECYNPDTGQWSYVASVLTGVSTAGVTILDRSICLVGGWNESGKKSQKCVQSYNPELNEWAEEEDLPEATVGVSCCTITFSHQSSKGSRTSSTALAAVSI</sequence>
<evidence type="ECO:0000259" key="3">
    <source>
        <dbReference type="PROSITE" id="PS50097"/>
    </source>
</evidence>
<dbReference type="InterPro" id="IPR011333">
    <property type="entry name" value="SKP1/BTB/POZ_sf"/>
</dbReference>
<dbReference type="AlphaFoldDB" id="A0A8C0IL19"/>
<keyword evidence="1" id="KW-0880">Kelch repeat</keyword>
<keyword evidence="2" id="KW-0677">Repeat</keyword>
<organism evidence="4 5">
    <name type="scientific">Chelonoidis abingdonii</name>
    <name type="common">Abingdon island giant tortoise</name>
    <name type="synonym">Testudo abingdonii</name>
    <dbReference type="NCBI Taxonomy" id="106734"/>
    <lineage>
        <taxon>Eukaryota</taxon>
        <taxon>Metazoa</taxon>
        <taxon>Chordata</taxon>
        <taxon>Craniata</taxon>
        <taxon>Vertebrata</taxon>
        <taxon>Euteleostomi</taxon>
        <taxon>Archelosauria</taxon>
        <taxon>Testudinata</taxon>
        <taxon>Testudines</taxon>
        <taxon>Cryptodira</taxon>
        <taxon>Durocryptodira</taxon>
        <taxon>Testudinoidea</taxon>
        <taxon>Testudinidae</taxon>
        <taxon>Chelonoidis</taxon>
    </lineage>
</organism>
<evidence type="ECO:0000256" key="1">
    <source>
        <dbReference type="ARBA" id="ARBA00022441"/>
    </source>
</evidence>
<dbReference type="SUPFAM" id="SSF117281">
    <property type="entry name" value="Kelch motif"/>
    <property type="match status" value="1"/>
</dbReference>
<dbReference type="OMA" id="QERFLCD"/>
<dbReference type="PANTHER" id="PTHR45632">
    <property type="entry name" value="LD33804P"/>
    <property type="match status" value="1"/>
</dbReference>
<dbReference type="PANTHER" id="PTHR45632:SF17">
    <property type="entry name" value="KELCH-LIKE PROTEIN 31"/>
    <property type="match status" value="1"/>
</dbReference>
<reference evidence="4" key="1">
    <citation type="submission" date="2025-08" db="UniProtKB">
        <authorList>
            <consortium name="Ensembl"/>
        </authorList>
    </citation>
    <scope>IDENTIFICATION</scope>
</reference>
<dbReference type="GeneTree" id="ENSGT00940000158352"/>
<dbReference type="InterPro" id="IPR000210">
    <property type="entry name" value="BTB/POZ_dom"/>
</dbReference>
<dbReference type="GO" id="GO:0005634">
    <property type="term" value="C:nucleus"/>
    <property type="evidence" value="ECO:0007669"/>
    <property type="project" value="TreeGrafter"/>
</dbReference>
<dbReference type="Ensembl" id="ENSCABT00000002794.1">
    <property type="protein sequence ID" value="ENSCABP00000002586.1"/>
    <property type="gene ID" value="ENSCABG00000002013.1"/>
</dbReference>
<dbReference type="GO" id="GO:0046329">
    <property type="term" value="P:negative regulation of JNK cascade"/>
    <property type="evidence" value="ECO:0007669"/>
    <property type="project" value="TreeGrafter"/>
</dbReference>
<dbReference type="SMART" id="SM00612">
    <property type="entry name" value="Kelch"/>
    <property type="match status" value="4"/>
</dbReference>
<evidence type="ECO:0000313" key="4">
    <source>
        <dbReference type="Ensembl" id="ENSCABP00000002586.1"/>
    </source>
</evidence>
<dbReference type="PIRSF" id="PIRSF037037">
    <property type="entry name" value="Kelch-like_protein_gigaxonin"/>
    <property type="match status" value="1"/>
</dbReference>
<dbReference type="InterPro" id="IPR015915">
    <property type="entry name" value="Kelch-typ_b-propeller"/>
</dbReference>
<accession>A0A8C0IL19</accession>
<proteinExistence type="predicted"/>
<evidence type="ECO:0000313" key="5">
    <source>
        <dbReference type="Proteomes" id="UP000694404"/>
    </source>
</evidence>
<dbReference type="GO" id="GO:0005737">
    <property type="term" value="C:cytoplasm"/>
    <property type="evidence" value="ECO:0007669"/>
    <property type="project" value="UniProtKB-ARBA"/>
</dbReference>
<dbReference type="Gene3D" id="3.30.710.10">
    <property type="entry name" value="Potassium Channel Kv1.1, Chain A"/>
    <property type="match status" value="1"/>
</dbReference>
<dbReference type="InterPro" id="IPR006652">
    <property type="entry name" value="Kelch_1"/>
</dbReference>
<dbReference type="Proteomes" id="UP000694404">
    <property type="component" value="Unplaced"/>
</dbReference>
<dbReference type="SUPFAM" id="SSF54695">
    <property type="entry name" value="POZ domain"/>
    <property type="match status" value="1"/>
</dbReference>
<dbReference type="Pfam" id="PF00651">
    <property type="entry name" value="BTB"/>
    <property type="match status" value="1"/>
</dbReference>
<reference evidence="4" key="2">
    <citation type="submission" date="2025-09" db="UniProtKB">
        <authorList>
            <consortium name="Ensembl"/>
        </authorList>
    </citation>
    <scope>IDENTIFICATION</scope>
</reference>
<dbReference type="InterPro" id="IPR017096">
    <property type="entry name" value="BTB-kelch_protein"/>
</dbReference>
<name>A0A8C0IL19_CHEAB</name>
<protein>
    <recommendedName>
        <fullName evidence="3">BTB domain-containing protein</fullName>
    </recommendedName>
</protein>
<evidence type="ECO:0000256" key="2">
    <source>
        <dbReference type="ARBA" id="ARBA00022737"/>
    </source>
</evidence>
<dbReference type="SMART" id="SM00875">
    <property type="entry name" value="BACK"/>
    <property type="match status" value="1"/>
</dbReference>
<keyword evidence="5" id="KW-1185">Reference proteome</keyword>
<dbReference type="PROSITE" id="PS50097">
    <property type="entry name" value="BTB"/>
    <property type="match status" value="1"/>
</dbReference>
<dbReference type="Gene3D" id="1.25.40.420">
    <property type="match status" value="1"/>
</dbReference>
<dbReference type="InterPro" id="IPR011705">
    <property type="entry name" value="BACK"/>
</dbReference>